<reference evidence="1 2" key="1">
    <citation type="submission" date="2018-06" db="EMBL/GenBank/DDBJ databases">
        <title>Freshwater and sediment microbial communities from various areas in North America, analyzing microbe dynamics in response to fracking.</title>
        <authorList>
            <person name="Lamendella R."/>
        </authorList>
    </citation>
    <scope>NUCLEOTIDE SEQUENCE [LARGE SCALE GENOMIC DNA]</scope>
    <source>
        <strain evidence="1 2">14_TX</strain>
    </source>
</reference>
<sequence length="143" mass="15728">MKFWVVLMNSGAKAIVVDVFVQMALCSALFLHSYRCGYSSVKFIKQLELHGSANRVGFDGGIARPRGGSLIHQHRKYCRPFDGARLRCSGVRRPSTMTHWKTSSAHLACSGGMILTIAGLDDAVDAFNPTIGLWGRRLSTFLP</sequence>
<name>A0A366JG23_CYTFI</name>
<accession>A0A366JG23</accession>
<protein>
    <submittedName>
        <fullName evidence="1">Uncharacterized protein</fullName>
    </submittedName>
</protein>
<proteinExistence type="predicted"/>
<gene>
    <name evidence="1" type="ORF">DFO70_1447</name>
</gene>
<evidence type="ECO:0000313" key="2">
    <source>
        <dbReference type="Proteomes" id="UP000252731"/>
    </source>
</evidence>
<keyword evidence="2" id="KW-1185">Reference proteome</keyword>
<dbReference type="EMBL" id="QNSF01000044">
    <property type="protein sequence ID" value="RBP85400.1"/>
    <property type="molecule type" value="Genomic_DNA"/>
</dbReference>
<comment type="caution">
    <text evidence="1">The sequence shown here is derived from an EMBL/GenBank/DDBJ whole genome shotgun (WGS) entry which is preliminary data.</text>
</comment>
<dbReference type="Proteomes" id="UP000252731">
    <property type="component" value="Unassembled WGS sequence"/>
</dbReference>
<dbReference type="AlphaFoldDB" id="A0A366JG23"/>
<organism evidence="1 2">
    <name type="scientific">Cytobacillus firmus</name>
    <name type="common">Bacillus firmus</name>
    <dbReference type="NCBI Taxonomy" id="1399"/>
    <lineage>
        <taxon>Bacteria</taxon>
        <taxon>Bacillati</taxon>
        <taxon>Bacillota</taxon>
        <taxon>Bacilli</taxon>
        <taxon>Bacillales</taxon>
        <taxon>Bacillaceae</taxon>
        <taxon>Cytobacillus</taxon>
    </lineage>
</organism>
<evidence type="ECO:0000313" key="1">
    <source>
        <dbReference type="EMBL" id="RBP85400.1"/>
    </source>
</evidence>